<dbReference type="InterPro" id="IPR008921">
    <property type="entry name" value="DNA_pol3_clamp-load_cplx_C"/>
</dbReference>
<dbReference type="Pfam" id="PF06144">
    <property type="entry name" value="DNA_pol3_delta"/>
    <property type="match status" value="1"/>
</dbReference>
<keyword evidence="5" id="KW-0235">DNA replication</keyword>
<evidence type="ECO:0000313" key="11">
    <source>
        <dbReference type="EMBL" id="GHE73535.1"/>
    </source>
</evidence>
<dbReference type="Gene3D" id="3.40.50.300">
    <property type="entry name" value="P-loop containing nucleotide triphosphate hydrolases"/>
    <property type="match status" value="1"/>
</dbReference>
<dbReference type="Pfam" id="PF21694">
    <property type="entry name" value="DNA_pol3_delta_C"/>
    <property type="match status" value="1"/>
</dbReference>
<evidence type="ECO:0000256" key="6">
    <source>
        <dbReference type="ARBA" id="ARBA00022932"/>
    </source>
</evidence>
<dbReference type="InterPro" id="IPR027417">
    <property type="entry name" value="P-loop_NTPase"/>
</dbReference>
<evidence type="ECO:0000256" key="7">
    <source>
        <dbReference type="ARBA" id="ARBA00034754"/>
    </source>
</evidence>
<evidence type="ECO:0000259" key="9">
    <source>
        <dbReference type="Pfam" id="PF06144"/>
    </source>
</evidence>
<comment type="catalytic activity">
    <reaction evidence="8">
        <text>DNA(n) + a 2'-deoxyribonucleoside 5'-triphosphate = DNA(n+1) + diphosphate</text>
        <dbReference type="Rhea" id="RHEA:22508"/>
        <dbReference type="Rhea" id="RHEA-COMP:17339"/>
        <dbReference type="Rhea" id="RHEA-COMP:17340"/>
        <dbReference type="ChEBI" id="CHEBI:33019"/>
        <dbReference type="ChEBI" id="CHEBI:61560"/>
        <dbReference type="ChEBI" id="CHEBI:173112"/>
        <dbReference type="EC" id="2.7.7.7"/>
    </reaction>
</comment>
<keyword evidence="4" id="KW-0548">Nucleotidyltransferase</keyword>
<dbReference type="InterPro" id="IPR010372">
    <property type="entry name" value="DNA_pol3_delta_N"/>
</dbReference>
<dbReference type="InterPro" id="IPR048466">
    <property type="entry name" value="DNA_pol3_delta-like_C"/>
</dbReference>
<evidence type="ECO:0000256" key="5">
    <source>
        <dbReference type="ARBA" id="ARBA00022705"/>
    </source>
</evidence>
<accession>A0ABQ3ICG1</accession>
<dbReference type="SUPFAM" id="SSF48019">
    <property type="entry name" value="post-AAA+ oligomerization domain-like"/>
    <property type="match status" value="1"/>
</dbReference>
<gene>
    <name evidence="11" type="ORF">GCM10011340_32790</name>
</gene>
<evidence type="ECO:0000313" key="12">
    <source>
        <dbReference type="Proteomes" id="UP000658258"/>
    </source>
</evidence>
<dbReference type="SUPFAM" id="SSF52540">
    <property type="entry name" value="P-loop containing nucleoside triphosphate hydrolases"/>
    <property type="match status" value="1"/>
</dbReference>
<dbReference type="Gene3D" id="1.20.272.10">
    <property type="match status" value="1"/>
</dbReference>
<feature type="domain" description="DNA polymerase III delta subunit-like C-terminal" evidence="10">
    <location>
        <begin position="217"/>
        <end position="326"/>
    </location>
</feature>
<dbReference type="PANTHER" id="PTHR34388">
    <property type="entry name" value="DNA POLYMERASE III SUBUNIT DELTA"/>
    <property type="match status" value="1"/>
</dbReference>
<sequence length="340" mass="38452">MAVTPDQILSDLKAGKYAPVYFLQGEEPYYIDQISDYIEDHCLAEAEKGFNQTIMYGKDVAMSQVLTAARRFPMMAERQVVIVKEAKDIQDINKEEGQSLLINYLDNPVPSTVLVFAHKHKKVDGRKPLAKALSKKALLLTTTKLRDYEVPKWIEGFAKEKGFNIGYQSVQMLAEYLGNNLERLSNEVNKIAINLKPGEEITPAHIQKYVGINKDYNVFELQKAISTGDVLKANRIVNYFSANIRANSIIPMIAVLYSYYTKLLLLHSAKDKSDSGLARAMGLPPFVVKEYKVAANRYPLQKVMQCISHLREADLRSKGVDSGSMPEEEILRELVFKLMH</sequence>
<evidence type="ECO:0000256" key="2">
    <source>
        <dbReference type="ARBA" id="ARBA00017703"/>
    </source>
</evidence>
<dbReference type="Gene3D" id="1.10.8.60">
    <property type="match status" value="1"/>
</dbReference>
<dbReference type="PANTHER" id="PTHR34388:SF1">
    <property type="entry name" value="DNA POLYMERASE III SUBUNIT DELTA"/>
    <property type="match status" value="1"/>
</dbReference>
<comment type="similarity">
    <text evidence="7">Belongs to the DNA polymerase HolA subunit family.</text>
</comment>
<name>A0ABQ3ICG1_9BACT</name>
<keyword evidence="6" id="KW-0239">DNA-directed DNA polymerase</keyword>
<dbReference type="Proteomes" id="UP000658258">
    <property type="component" value="Unassembled WGS sequence"/>
</dbReference>
<dbReference type="NCBIfam" id="TIGR01128">
    <property type="entry name" value="holA"/>
    <property type="match status" value="1"/>
</dbReference>
<keyword evidence="3" id="KW-0808">Transferase</keyword>
<evidence type="ECO:0000256" key="4">
    <source>
        <dbReference type="ARBA" id="ARBA00022695"/>
    </source>
</evidence>
<feature type="domain" description="DNA polymerase III delta N-terminal" evidence="9">
    <location>
        <begin position="21"/>
        <end position="141"/>
    </location>
</feature>
<keyword evidence="12" id="KW-1185">Reference proteome</keyword>
<dbReference type="RefSeq" id="WP_189631367.1">
    <property type="nucleotide sequence ID" value="NZ_BNAG01000004.1"/>
</dbReference>
<dbReference type="EC" id="2.7.7.7" evidence="1"/>
<evidence type="ECO:0000256" key="8">
    <source>
        <dbReference type="ARBA" id="ARBA00049244"/>
    </source>
</evidence>
<dbReference type="EMBL" id="BNAG01000004">
    <property type="protein sequence ID" value="GHE73535.1"/>
    <property type="molecule type" value="Genomic_DNA"/>
</dbReference>
<evidence type="ECO:0000256" key="3">
    <source>
        <dbReference type="ARBA" id="ARBA00022679"/>
    </source>
</evidence>
<evidence type="ECO:0000259" key="10">
    <source>
        <dbReference type="Pfam" id="PF21694"/>
    </source>
</evidence>
<dbReference type="InterPro" id="IPR005790">
    <property type="entry name" value="DNA_polIII_delta"/>
</dbReference>
<protein>
    <recommendedName>
        <fullName evidence="2">DNA polymerase III subunit delta</fullName>
        <ecNumber evidence="1">2.7.7.7</ecNumber>
    </recommendedName>
</protein>
<proteinExistence type="inferred from homology"/>
<comment type="caution">
    <text evidence="11">The sequence shown here is derived from an EMBL/GenBank/DDBJ whole genome shotgun (WGS) entry which is preliminary data.</text>
</comment>
<reference evidence="12" key="1">
    <citation type="journal article" date="2019" name="Int. J. Syst. Evol. Microbiol.">
        <title>The Global Catalogue of Microorganisms (GCM) 10K type strain sequencing project: providing services to taxonomists for standard genome sequencing and annotation.</title>
        <authorList>
            <consortium name="The Broad Institute Genomics Platform"/>
            <consortium name="The Broad Institute Genome Sequencing Center for Infectious Disease"/>
            <person name="Wu L."/>
            <person name="Ma J."/>
        </authorList>
    </citation>
    <scope>NUCLEOTIDE SEQUENCE [LARGE SCALE GENOMIC DNA]</scope>
    <source>
        <strain evidence="12">CGMCC 1.15111</strain>
    </source>
</reference>
<evidence type="ECO:0000256" key="1">
    <source>
        <dbReference type="ARBA" id="ARBA00012417"/>
    </source>
</evidence>
<organism evidence="11 12">
    <name type="scientific">Roseivirga thermotolerans</name>
    <dbReference type="NCBI Taxonomy" id="1758176"/>
    <lineage>
        <taxon>Bacteria</taxon>
        <taxon>Pseudomonadati</taxon>
        <taxon>Bacteroidota</taxon>
        <taxon>Cytophagia</taxon>
        <taxon>Cytophagales</taxon>
        <taxon>Roseivirgaceae</taxon>
        <taxon>Roseivirga</taxon>
    </lineage>
</organism>